<feature type="non-terminal residue" evidence="3">
    <location>
        <position position="377"/>
    </location>
</feature>
<evidence type="ECO:0000313" key="3">
    <source>
        <dbReference type="EMBL" id="KAF2093995.1"/>
    </source>
</evidence>
<dbReference type="GO" id="GO:0016807">
    <property type="term" value="F:cysteine-type carboxypeptidase activity"/>
    <property type="evidence" value="ECO:0007669"/>
    <property type="project" value="TreeGrafter"/>
</dbReference>
<dbReference type="GO" id="GO:0004843">
    <property type="term" value="F:cysteine-type deubiquitinase activity"/>
    <property type="evidence" value="ECO:0007669"/>
    <property type="project" value="InterPro"/>
</dbReference>
<dbReference type="PANTHER" id="PTHR18063:SF6">
    <property type="entry name" value="UBIQUITIN CARBOXYL-TERMINAL HYDROLASE"/>
    <property type="match status" value="1"/>
</dbReference>
<gene>
    <name evidence="3" type="ORF">NA57DRAFT_47464</name>
</gene>
<evidence type="ECO:0000259" key="2">
    <source>
        <dbReference type="Pfam" id="PF04424"/>
    </source>
</evidence>
<dbReference type="GO" id="GO:0071108">
    <property type="term" value="P:protein K48-linked deubiquitination"/>
    <property type="evidence" value="ECO:0007669"/>
    <property type="project" value="TreeGrafter"/>
</dbReference>
<dbReference type="InterPro" id="IPR007518">
    <property type="entry name" value="MINDY"/>
</dbReference>
<sequence>MEQPNQEPNPWDDGGARPQLPPRTGDEEVAPPKPPRPGDTEVAPPQPPRPQVDIPAISTPSRSTTESPNTVAQRQRKEHYSIKHMRWFDEASGQLRESPILIQNANGPCPLLALVNALVLTTPPGSETALVETLRTREQVSLGLLLDAVFDELMSGRRGGAAQELPDVGDLYQFLITLHTGMNVNPRFLPLAVEAPNLMDADGPVTEVHPALRQPGCFEGTREMRLYSTFSIPLIHGWLPSKGSEAYNAFNRAAQTFEDAQNIQFREEELDEKLRTSGLTPDEIHLFEDITSIKEFLNRWPTQLTDYGLDVLKQYLQPGSIAIFFRNDHFSTLYKEPKTGRLMALVTDAGYSTHQEIVWESLVDVNGRDGELFSGDF</sequence>
<evidence type="ECO:0000313" key="4">
    <source>
        <dbReference type="Proteomes" id="UP000799772"/>
    </source>
</evidence>
<dbReference type="PANTHER" id="PTHR18063">
    <property type="entry name" value="NF-E2 INDUCIBLE PROTEIN"/>
    <property type="match status" value="1"/>
</dbReference>
<protein>
    <recommendedName>
        <fullName evidence="2">MINDY deubiquitinase domain-containing protein</fullName>
    </recommendedName>
</protein>
<reference evidence="3" key="1">
    <citation type="journal article" date="2020" name="Stud. Mycol.">
        <title>101 Dothideomycetes genomes: a test case for predicting lifestyles and emergence of pathogens.</title>
        <authorList>
            <person name="Haridas S."/>
            <person name="Albert R."/>
            <person name="Binder M."/>
            <person name="Bloem J."/>
            <person name="Labutti K."/>
            <person name="Salamov A."/>
            <person name="Andreopoulos B."/>
            <person name="Baker S."/>
            <person name="Barry K."/>
            <person name="Bills G."/>
            <person name="Bluhm B."/>
            <person name="Cannon C."/>
            <person name="Castanera R."/>
            <person name="Culley D."/>
            <person name="Daum C."/>
            <person name="Ezra D."/>
            <person name="Gonzalez J."/>
            <person name="Henrissat B."/>
            <person name="Kuo A."/>
            <person name="Liang C."/>
            <person name="Lipzen A."/>
            <person name="Lutzoni F."/>
            <person name="Magnuson J."/>
            <person name="Mondo S."/>
            <person name="Nolan M."/>
            <person name="Ohm R."/>
            <person name="Pangilinan J."/>
            <person name="Park H.-J."/>
            <person name="Ramirez L."/>
            <person name="Alfaro M."/>
            <person name="Sun H."/>
            <person name="Tritt A."/>
            <person name="Yoshinaga Y."/>
            <person name="Zwiers L.-H."/>
            <person name="Turgeon B."/>
            <person name="Goodwin S."/>
            <person name="Spatafora J."/>
            <person name="Crous P."/>
            <person name="Grigoriev I."/>
        </authorList>
    </citation>
    <scope>NUCLEOTIDE SEQUENCE</scope>
    <source>
        <strain evidence="3">CBS 133067</strain>
    </source>
</reference>
<dbReference type="Proteomes" id="UP000799772">
    <property type="component" value="Unassembled WGS sequence"/>
</dbReference>
<proteinExistence type="predicted"/>
<dbReference type="GO" id="GO:1990380">
    <property type="term" value="F:K48-linked deubiquitinase activity"/>
    <property type="evidence" value="ECO:0007669"/>
    <property type="project" value="InterPro"/>
</dbReference>
<dbReference type="GO" id="GO:0005829">
    <property type="term" value="C:cytosol"/>
    <property type="evidence" value="ECO:0007669"/>
    <property type="project" value="TreeGrafter"/>
</dbReference>
<organism evidence="3 4">
    <name type="scientific">Rhizodiscina lignyota</name>
    <dbReference type="NCBI Taxonomy" id="1504668"/>
    <lineage>
        <taxon>Eukaryota</taxon>
        <taxon>Fungi</taxon>
        <taxon>Dikarya</taxon>
        <taxon>Ascomycota</taxon>
        <taxon>Pezizomycotina</taxon>
        <taxon>Dothideomycetes</taxon>
        <taxon>Pleosporomycetidae</taxon>
        <taxon>Aulographales</taxon>
        <taxon>Rhizodiscinaceae</taxon>
        <taxon>Rhizodiscina</taxon>
    </lineage>
</organism>
<dbReference type="GO" id="GO:0071944">
    <property type="term" value="C:cell periphery"/>
    <property type="evidence" value="ECO:0007669"/>
    <property type="project" value="TreeGrafter"/>
</dbReference>
<feature type="compositionally biased region" description="Polar residues" evidence="1">
    <location>
        <begin position="58"/>
        <end position="73"/>
    </location>
</feature>
<dbReference type="OrthoDB" id="10261212at2759"/>
<accession>A0A9P4I2W7</accession>
<comment type="caution">
    <text evidence="3">The sequence shown here is derived from an EMBL/GenBank/DDBJ whole genome shotgun (WGS) entry which is preliminary data.</text>
</comment>
<name>A0A9P4I2W7_9PEZI</name>
<dbReference type="InterPro" id="IPR033979">
    <property type="entry name" value="MINDY_domain"/>
</dbReference>
<feature type="domain" description="MINDY deubiquitinase" evidence="2">
    <location>
        <begin position="79"/>
        <end position="377"/>
    </location>
</feature>
<dbReference type="AlphaFoldDB" id="A0A9P4I2W7"/>
<dbReference type="EMBL" id="ML978136">
    <property type="protein sequence ID" value="KAF2093995.1"/>
    <property type="molecule type" value="Genomic_DNA"/>
</dbReference>
<dbReference type="Pfam" id="PF04424">
    <property type="entry name" value="MINDY_DUB"/>
    <property type="match status" value="1"/>
</dbReference>
<keyword evidence="4" id="KW-1185">Reference proteome</keyword>
<evidence type="ECO:0000256" key="1">
    <source>
        <dbReference type="SAM" id="MobiDB-lite"/>
    </source>
</evidence>
<feature type="region of interest" description="Disordered" evidence="1">
    <location>
        <begin position="1"/>
        <end position="78"/>
    </location>
</feature>